<dbReference type="GeneID" id="94025273"/>
<dbReference type="Pfam" id="PF06995">
    <property type="entry name" value="Phage_P2_GpU"/>
    <property type="match status" value="1"/>
</dbReference>
<dbReference type="InterPro" id="IPR016912">
    <property type="entry name" value="Phage_P2_GpU"/>
</dbReference>
<evidence type="ECO:0000313" key="2">
    <source>
        <dbReference type="Proteomes" id="UP001272325"/>
    </source>
</evidence>
<dbReference type="PIRSF" id="PIRSF029208">
    <property type="entry name" value="Phage_tail_GPU"/>
    <property type="match status" value="1"/>
</dbReference>
<reference evidence="1 2" key="1">
    <citation type="submission" date="2023-11" db="EMBL/GenBank/DDBJ databases">
        <title>Plant-associative lifestyle of Vibrio porteresiae and its evolutionary dynamics.</title>
        <authorList>
            <person name="Rameshkumar N."/>
            <person name="Kirti K."/>
        </authorList>
    </citation>
    <scope>NUCLEOTIDE SEQUENCE [LARGE SCALE GENOMIC DNA]</scope>
    <source>
        <strain evidence="1 2">MSSRF60</strain>
    </source>
</reference>
<evidence type="ECO:0000313" key="1">
    <source>
        <dbReference type="EMBL" id="MDW6017631.1"/>
    </source>
</evidence>
<dbReference type="EMBL" id="JAWRCN010000001">
    <property type="protein sequence ID" value="MDW6017631.1"/>
    <property type="molecule type" value="Genomic_DNA"/>
</dbReference>
<keyword evidence="2" id="KW-1185">Reference proteome</keyword>
<comment type="caution">
    <text evidence="1">The sequence shown here is derived from an EMBL/GenBank/DDBJ whole genome shotgun (WGS) entry which is preliminary data.</text>
</comment>
<sequence length="130" mass="14838">MADVMMALGEYRFSIDTAALQSISETYAWRWADKNLAGRKPRSQFIGGDLATLRFEGTIYPHFRGGLGQTDKMKAEGDKGKPLRMIDGLGRDWGLWTMRTLEVNKTKLFTKGVARKIEFTIEIKEYPDKE</sequence>
<name>A0ABU4IGN8_9VIBR</name>
<protein>
    <submittedName>
        <fullName evidence="1">Phage tail protein</fullName>
    </submittedName>
</protein>
<dbReference type="InterPro" id="IPR009734">
    <property type="entry name" value="Myoviridae_GpU"/>
</dbReference>
<dbReference type="Proteomes" id="UP001272325">
    <property type="component" value="Unassembled WGS sequence"/>
</dbReference>
<dbReference type="RefSeq" id="WP_020432407.1">
    <property type="nucleotide sequence ID" value="NZ_AP024893.1"/>
</dbReference>
<proteinExistence type="predicted"/>
<gene>
    <name evidence="1" type="ORF">SBW85_07550</name>
</gene>
<organism evidence="1 2">
    <name type="scientific">Vibrio plantisponsor</name>
    <dbReference type="NCBI Taxonomy" id="664643"/>
    <lineage>
        <taxon>Bacteria</taxon>
        <taxon>Pseudomonadati</taxon>
        <taxon>Pseudomonadota</taxon>
        <taxon>Gammaproteobacteria</taxon>
        <taxon>Vibrionales</taxon>
        <taxon>Vibrionaceae</taxon>
        <taxon>Vibrio</taxon>
    </lineage>
</organism>
<accession>A0ABU4IGN8</accession>